<feature type="compositionally biased region" description="Low complexity" evidence="1">
    <location>
        <begin position="123"/>
        <end position="157"/>
    </location>
</feature>
<dbReference type="GeneID" id="63715735"/>
<dbReference type="InterPro" id="IPR052769">
    <property type="entry name" value="TPR_domain_protein"/>
</dbReference>
<feature type="compositionally biased region" description="Polar residues" evidence="1">
    <location>
        <begin position="1"/>
        <end position="21"/>
    </location>
</feature>
<dbReference type="InterPro" id="IPR011990">
    <property type="entry name" value="TPR-like_helical_dom_sf"/>
</dbReference>
<feature type="region of interest" description="Disordered" evidence="1">
    <location>
        <begin position="121"/>
        <end position="162"/>
    </location>
</feature>
<evidence type="ECO:0000256" key="1">
    <source>
        <dbReference type="SAM" id="MobiDB-lite"/>
    </source>
</evidence>
<gene>
    <name evidence="2" type="ORF">DCS_03092</name>
</gene>
<dbReference type="PANTHER" id="PTHR46014">
    <property type="entry name" value="TETRATRICOPEPTIDE REPEAT PROTEIN 1"/>
    <property type="match status" value="1"/>
</dbReference>
<feature type="region of interest" description="Disordered" evidence="1">
    <location>
        <begin position="176"/>
        <end position="195"/>
    </location>
</feature>
<organism evidence="2 3">
    <name type="scientific">Drechmeria coniospora</name>
    <name type="common">Nematophagous fungus</name>
    <name type="synonym">Meria coniospora</name>
    <dbReference type="NCBI Taxonomy" id="98403"/>
    <lineage>
        <taxon>Eukaryota</taxon>
        <taxon>Fungi</taxon>
        <taxon>Dikarya</taxon>
        <taxon>Ascomycota</taxon>
        <taxon>Pezizomycotina</taxon>
        <taxon>Sordariomycetes</taxon>
        <taxon>Hypocreomycetidae</taxon>
        <taxon>Hypocreales</taxon>
        <taxon>Ophiocordycipitaceae</taxon>
        <taxon>Drechmeria</taxon>
    </lineage>
</organism>
<evidence type="ECO:0000313" key="2">
    <source>
        <dbReference type="EMBL" id="KYK61947.1"/>
    </source>
</evidence>
<comment type="caution">
    <text evidence="2">The sequence shown here is derived from an EMBL/GenBank/DDBJ whole genome shotgun (WGS) entry which is preliminary data.</text>
</comment>
<dbReference type="Gene3D" id="1.25.40.10">
    <property type="entry name" value="Tetratricopeptide repeat domain"/>
    <property type="match status" value="1"/>
</dbReference>
<reference evidence="2 3" key="1">
    <citation type="journal article" date="2016" name="Sci. Rep.">
        <title>Insights into Adaptations to a Near-Obligate Nematode Endoparasitic Lifestyle from the Finished Genome of Drechmeria coniospora.</title>
        <authorList>
            <person name="Zhang L."/>
            <person name="Zhou Z."/>
            <person name="Guo Q."/>
            <person name="Fokkens L."/>
            <person name="Miskei M."/>
            <person name="Pocsi I."/>
            <person name="Zhang W."/>
            <person name="Chen M."/>
            <person name="Wang L."/>
            <person name="Sun Y."/>
            <person name="Donzelli B.G."/>
            <person name="Gibson D.M."/>
            <person name="Nelson D.R."/>
            <person name="Luo J.G."/>
            <person name="Rep M."/>
            <person name="Liu H."/>
            <person name="Yang S."/>
            <person name="Wang J."/>
            <person name="Krasnoff S.B."/>
            <person name="Xu Y."/>
            <person name="Molnar I."/>
            <person name="Lin M."/>
        </authorList>
    </citation>
    <scope>NUCLEOTIDE SEQUENCE [LARGE SCALE GENOMIC DNA]</scope>
    <source>
        <strain evidence="2 3">ARSEF 6962</strain>
    </source>
</reference>
<feature type="compositionally biased region" description="Pro residues" evidence="1">
    <location>
        <begin position="182"/>
        <end position="193"/>
    </location>
</feature>
<dbReference type="InParanoid" id="A0A151GXX7"/>
<dbReference type="AlphaFoldDB" id="A0A151GXX7"/>
<proteinExistence type="predicted"/>
<dbReference type="STRING" id="98403.A0A151GXX7"/>
<keyword evidence="3" id="KW-1185">Reference proteome</keyword>
<feature type="region of interest" description="Disordered" evidence="1">
    <location>
        <begin position="1"/>
        <end position="35"/>
    </location>
</feature>
<dbReference type="SUPFAM" id="SSF48452">
    <property type="entry name" value="TPR-like"/>
    <property type="match status" value="1"/>
</dbReference>
<evidence type="ECO:0000313" key="3">
    <source>
        <dbReference type="Proteomes" id="UP000076580"/>
    </source>
</evidence>
<dbReference type="RefSeq" id="XP_040661299.1">
    <property type="nucleotide sequence ID" value="XM_040800416.1"/>
</dbReference>
<dbReference type="EMBL" id="LAYC01000001">
    <property type="protein sequence ID" value="KYK61947.1"/>
    <property type="molecule type" value="Genomic_DNA"/>
</dbReference>
<sequence>MTLPDESTTSVPLESKSQGSQAAADEEPTRFSPDEEAALVAESRAIKADANALFSSRQYRDALARYDDAVASCPRYLHYERAVVQSNMAACHLKLEQWTEAAKLATAAIDGLLEHEKRDADLSADVSATSSSTTASATGSRASGNAPSSAAPGSVPGKVAAAGVGDDVEEEIVSPGALTSAPAPPSPVEPSPSPLEIKKADVLRIRTKALLRRARARSEAGGWQNLAAAEEDYRTLSGMRGLAPADVRTVKAQLKALPPKTKAAQESEMAEMWGKLRNLGDGILKPFGLSTNNFKMVKDEQTGGYSMNFQQGGPSSS</sequence>
<dbReference type="Proteomes" id="UP000076580">
    <property type="component" value="Chromosome 01"/>
</dbReference>
<name>A0A151GXX7_DRECN</name>
<dbReference type="PANTHER" id="PTHR46014:SF1">
    <property type="entry name" value="TETRATRICOPEPTIDE REPEAT PROTEIN 1"/>
    <property type="match status" value="1"/>
</dbReference>
<protein>
    <submittedName>
        <fullName evidence="2">Elongated TPR repeat-containing domain protein</fullName>
    </submittedName>
</protein>
<accession>A0A151GXX7</accession>